<dbReference type="GO" id="GO:0003700">
    <property type="term" value="F:DNA-binding transcription factor activity"/>
    <property type="evidence" value="ECO:0007669"/>
    <property type="project" value="TreeGrafter"/>
</dbReference>
<feature type="domain" description="HTH tetR-type" evidence="5">
    <location>
        <begin position="48"/>
        <end position="108"/>
    </location>
</feature>
<dbReference type="InterPro" id="IPR001647">
    <property type="entry name" value="HTH_TetR"/>
</dbReference>
<organism evidence="6 7">
    <name type="scientific">Bradyrhizobium australiense</name>
    <dbReference type="NCBI Taxonomy" id="2721161"/>
    <lineage>
        <taxon>Bacteria</taxon>
        <taxon>Pseudomonadati</taxon>
        <taxon>Pseudomonadota</taxon>
        <taxon>Alphaproteobacteria</taxon>
        <taxon>Hyphomicrobiales</taxon>
        <taxon>Nitrobacteraceae</taxon>
        <taxon>Bradyrhizobium</taxon>
    </lineage>
</organism>
<evidence type="ECO:0000256" key="2">
    <source>
        <dbReference type="ARBA" id="ARBA00023125"/>
    </source>
</evidence>
<dbReference type="RefSeq" id="WP_171580580.1">
    <property type="nucleotide sequence ID" value="NZ_JAAVLX010000005.1"/>
</dbReference>
<reference evidence="6 7" key="1">
    <citation type="submission" date="2020-03" db="EMBL/GenBank/DDBJ databases">
        <title>Bradyrhizobium diversity isolated from nodules of Indigofera sp.</title>
        <authorList>
            <person name="Klepa M."/>
            <person name="Helene L."/>
            <person name="Hungria M."/>
        </authorList>
    </citation>
    <scope>NUCLEOTIDE SEQUENCE [LARGE SCALE GENOMIC DNA]</scope>
    <source>
        <strain evidence="6 7">WSM 1791</strain>
    </source>
</reference>
<accession>A0A7Y4GSR9</accession>
<evidence type="ECO:0000259" key="5">
    <source>
        <dbReference type="PROSITE" id="PS50977"/>
    </source>
</evidence>
<sequence length="233" mass="25510">MSLPARQPSGVDGWRNCQAGGFKQAAIGCSFTVRYTFVGIVLMPRSAEATRQRILDAAYVLFRRRGYSRVSMDEIASAAAITKRTLYNHFESKDQLLAAVLKAQHALALAAFKTFGDALSGSPEAIVDELFRELAVWADRPRWAGSGFTRLVIELADLPGHPARVIARRHKAVLEAQFADRLRKAGARQPRELAREIWLLSEGAISLILVHGDRKYAAAAAVAAKRLLAARSG</sequence>
<comment type="caution">
    <text evidence="6">The sequence shown here is derived from an EMBL/GenBank/DDBJ whole genome shotgun (WGS) entry which is preliminary data.</text>
</comment>
<keyword evidence="7" id="KW-1185">Reference proteome</keyword>
<dbReference type="PANTHER" id="PTHR30055">
    <property type="entry name" value="HTH-TYPE TRANSCRIPTIONAL REGULATOR RUTR"/>
    <property type="match status" value="1"/>
</dbReference>
<dbReference type="PROSITE" id="PS01081">
    <property type="entry name" value="HTH_TETR_1"/>
    <property type="match status" value="1"/>
</dbReference>
<dbReference type="EMBL" id="JAAVLX010000005">
    <property type="protein sequence ID" value="NOJ41319.1"/>
    <property type="molecule type" value="Genomic_DNA"/>
</dbReference>
<dbReference type="PROSITE" id="PS50977">
    <property type="entry name" value="HTH_TETR_2"/>
    <property type="match status" value="1"/>
</dbReference>
<dbReference type="Gene3D" id="1.10.357.10">
    <property type="entry name" value="Tetracycline Repressor, domain 2"/>
    <property type="match status" value="1"/>
</dbReference>
<dbReference type="FunFam" id="1.10.10.60:FF:000141">
    <property type="entry name" value="TetR family transcriptional regulator"/>
    <property type="match status" value="1"/>
</dbReference>
<evidence type="ECO:0000313" key="6">
    <source>
        <dbReference type="EMBL" id="NOJ41319.1"/>
    </source>
</evidence>
<evidence type="ECO:0000256" key="4">
    <source>
        <dbReference type="PROSITE-ProRule" id="PRU00335"/>
    </source>
</evidence>
<proteinExistence type="predicted"/>
<gene>
    <name evidence="6" type="ORF">HCN58_17195</name>
</gene>
<evidence type="ECO:0000313" key="7">
    <source>
        <dbReference type="Proteomes" id="UP000544122"/>
    </source>
</evidence>
<dbReference type="InterPro" id="IPR036271">
    <property type="entry name" value="Tet_transcr_reg_TetR-rel_C_sf"/>
</dbReference>
<dbReference type="PANTHER" id="PTHR30055:SF200">
    <property type="entry name" value="HTH-TYPE TRANSCRIPTIONAL REPRESSOR BDCR"/>
    <property type="match status" value="1"/>
</dbReference>
<feature type="DNA-binding region" description="H-T-H motif" evidence="4">
    <location>
        <begin position="71"/>
        <end position="90"/>
    </location>
</feature>
<dbReference type="SUPFAM" id="SSF48498">
    <property type="entry name" value="Tetracyclin repressor-like, C-terminal domain"/>
    <property type="match status" value="1"/>
</dbReference>
<keyword evidence="2 4" id="KW-0238">DNA-binding</keyword>
<keyword evidence="3" id="KW-0804">Transcription</keyword>
<dbReference type="InterPro" id="IPR023772">
    <property type="entry name" value="DNA-bd_HTH_TetR-type_CS"/>
</dbReference>
<dbReference type="SUPFAM" id="SSF46689">
    <property type="entry name" value="Homeodomain-like"/>
    <property type="match status" value="1"/>
</dbReference>
<dbReference type="GO" id="GO:0000976">
    <property type="term" value="F:transcription cis-regulatory region binding"/>
    <property type="evidence" value="ECO:0007669"/>
    <property type="project" value="TreeGrafter"/>
</dbReference>
<protein>
    <submittedName>
        <fullName evidence="6">TetR/AcrR family transcriptional regulator</fullName>
    </submittedName>
</protein>
<evidence type="ECO:0000256" key="1">
    <source>
        <dbReference type="ARBA" id="ARBA00023015"/>
    </source>
</evidence>
<dbReference type="Proteomes" id="UP000544122">
    <property type="component" value="Unassembled WGS sequence"/>
</dbReference>
<dbReference type="PRINTS" id="PR00455">
    <property type="entry name" value="HTHTETR"/>
</dbReference>
<dbReference type="InterPro" id="IPR050109">
    <property type="entry name" value="HTH-type_TetR-like_transc_reg"/>
</dbReference>
<evidence type="ECO:0000256" key="3">
    <source>
        <dbReference type="ARBA" id="ARBA00023163"/>
    </source>
</evidence>
<keyword evidence="1" id="KW-0805">Transcription regulation</keyword>
<dbReference type="AlphaFoldDB" id="A0A7Y4GSR9"/>
<dbReference type="InterPro" id="IPR009057">
    <property type="entry name" value="Homeodomain-like_sf"/>
</dbReference>
<dbReference type="Pfam" id="PF00440">
    <property type="entry name" value="TetR_N"/>
    <property type="match status" value="1"/>
</dbReference>
<name>A0A7Y4GSR9_9BRAD</name>